<evidence type="ECO:0000256" key="1">
    <source>
        <dbReference type="SAM" id="SignalP"/>
    </source>
</evidence>
<dbReference type="RefSeq" id="WP_044637151.1">
    <property type="nucleotide sequence ID" value="NZ_CP007202.1"/>
</dbReference>
<gene>
    <name evidence="2" type="ORF">AW14_01255</name>
</gene>
<dbReference type="Proteomes" id="UP000032229">
    <property type="component" value="Chromosome"/>
</dbReference>
<reference evidence="2 3" key="1">
    <citation type="submission" date="2014-02" db="EMBL/GenBank/DDBJ databases">
        <authorList>
            <person name="Young C.-C."/>
            <person name="Hameed A."/>
            <person name="Huang H.-C."/>
            <person name="Shahina M."/>
        </authorList>
    </citation>
    <scope>NUCLEOTIDE SEQUENCE [LARGE SCALE GENOMIC DNA]</scope>
    <source>
        <strain evidence="2 3">CC-SAMT-1</strain>
    </source>
</reference>
<organism evidence="2 3">
    <name type="scientific">Siansivirga zeaxanthinifaciens CC-SAMT-1</name>
    <dbReference type="NCBI Taxonomy" id="1454006"/>
    <lineage>
        <taxon>Bacteria</taxon>
        <taxon>Pseudomonadati</taxon>
        <taxon>Bacteroidota</taxon>
        <taxon>Flavobacteriia</taxon>
        <taxon>Flavobacteriales</taxon>
        <taxon>Flavobacteriaceae</taxon>
        <taxon>Siansivirga</taxon>
    </lineage>
</organism>
<keyword evidence="1" id="KW-0732">Signal</keyword>
<dbReference type="AlphaFoldDB" id="A0A0C5W0B9"/>
<sequence length="247" mass="26375">MKKLFLLFSAIFTLVLLTNCEKNDDTPTILEINYVGFEAKPLLGVNPSANVTEELKIATSNTSESDRTFNIVVNTRLTTANASAYTVPSTVTVPANSNIGTFNVDLVGPNINPSGNDILALDFVSEEGLLTSNTLEINLKQICPYPETVLNIIFDGYGNETSWEIKDSSDTVLYSAALGTYAEGQANASSTFCLAPGTYTFTINDDFGDGLSFPANGSASILNSGNKLVEIVGDFGFGTSRVFTISN</sequence>
<dbReference type="HOGENOM" id="CLU_1170285_0_0_10"/>
<dbReference type="EMBL" id="CP007202">
    <property type="protein sequence ID" value="AJR04711.1"/>
    <property type="molecule type" value="Genomic_DNA"/>
</dbReference>
<protein>
    <recommendedName>
        <fullName evidence="4">DUF1735 domain-containing protein</fullName>
    </recommendedName>
</protein>
<dbReference type="KEGG" id="sze:AW14_01255"/>
<accession>A0A0C5W0B9</accession>
<evidence type="ECO:0000313" key="3">
    <source>
        <dbReference type="Proteomes" id="UP000032229"/>
    </source>
</evidence>
<dbReference type="OrthoDB" id="9804511at2"/>
<feature type="signal peptide" evidence="1">
    <location>
        <begin position="1"/>
        <end position="18"/>
    </location>
</feature>
<evidence type="ECO:0000313" key="2">
    <source>
        <dbReference type="EMBL" id="AJR04711.1"/>
    </source>
</evidence>
<feature type="chain" id="PRO_5002194890" description="DUF1735 domain-containing protein" evidence="1">
    <location>
        <begin position="19"/>
        <end position="247"/>
    </location>
</feature>
<dbReference type="STRING" id="1454006.AW14_01255"/>
<name>A0A0C5W0B9_9FLAO</name>
<proteinExistence type="predicted"/>
<keyword evidence="3" id="KW-1185">Reference proteome</keyword>
<evidence type="ECO:0008006" key="4">
    <source>
        <dbReference type="Google" id="ProtNLM"/>
    </source>
</evidence>